<evidence type="ECO:0000313" key="2">
    <source>
        <dbReference type="EMBL" id="BFO19644.1"/>
    </source>
</evidence>
<reference evidence="2" key="2">
    <citation type="submission" date="2024-07" db="EMBL/GenBank/DDBJ databases">
        <title>Streptomyces haneummycinica sp. nov., a new antibiotic-producing actinobacterium isolated from marine sediment.</title>
        <authorList>
            <person name="Uemura M."/>
            <person name="Hamada M."/>
            <person name="Hirano S."/>
            <person name="Kobayashi K."/>
            <person name="Ohshiro T."/>
            <person name="Kobayashi T."/>
            <person name="Terahara T."/>
        </authorList>
    </citation>
    <scope>NUCLEOTIDE SEQUENCE</scope>
    <source>
        <strain evidence="2">KM77-8</strain>
    </source>
</reference>
<name>A0AAT9HQK3_9ACTN</name>
<dbReference type="EMBL" id="AP035768">
    <property type="protein sequence ID" value="BFO19644.1"/>
    <property type="molecule type" value="Genomic_DNA"/>
</dbReference>
<dbReference type="AlphaFoldDB" id="A0AAT9HQK3"/>
<accession>A0AAT9HQK3</accession>
<gene>
    <name evidence="2" type="ORF">SHKM778_60320</name>
</gene>
<protein>
    <submittedName>
        <fullName evidence="2">Uncharacterized protein</fullName>
    </submittedName>
</protein>
<feature type="region of interest" description="Disordered" evidence="1">
    <location>
        <begin position="1"/>
        <end position="33"/>
    </location>
</feature>
<sequence length="318" mass="35611">MASRTRGTGAAQPPRPRHGTSAGRSAGRLPRPRRCRPYRAQALYFYRLSAVTGLLTALHRVACDKPALMREHLAVFIRHATSTDLPHAQIRELARRTALVLAAADDSSRDHLKAANRPDRCSIDRTLKNEHGGGLSDAGDRYRFDALDTVPYWFRPLARVFSLPVDTIACKAETWILDKWGLSEKDWWTDARELRSERVSARMGHRHGSIPPEESLRLYLEYHSMLAAAGELVDEHRPLLIEKWTENENPGTSGWPGTCCPTDHGWPTSATPRPHSPICSSVPARTTAPGPHPSWRTARRSSAWCTTSCPRPCWSRPP</sequence>
<evidence type="ECO:0000256" key="1">
    <source>
        <dbReference type="SAM" id="MobiDB-lite"/>
    </source>
</evidence>
<proteinExistence type="predicted"/>
<reference evidence="2" key="1">
    <citation type="submission" date="2024-06" db="EMBL/GenBank/DDBJ databases">
        <authorList>
            <consortium name="consrtm"/>
            <person name="Uemura M."/>
            <person name="Terahara T."/>
        </authorList>
    </citation>
    <scope>NUCLEOTIDE SEQUENCE</scope>
    <source>
        <strain evidence="2">KM77-8</strain>
    </source>
</reference>
<organism evidence="2">
    <name type="scientific">Streptomyces haneummycinicus</name>
    <dbReference type="NCBI Taxonomy" id="3074435"/>
    <lineage>
        <taxon>Bacteria</taxon>
        <taxon>Bacillati</taxon>
        <taxon>Actinomycetota</taxon>
        <taxon>Actinomycetes</taxon>
        <taxon>Kitasatosporales</taxon>
        <taxon>Streptomycetaceae</taxon>
        <taxon>Streptomyces</taxon>
    </lineage>
</organism>